<name>A0A0P9D876_9CHLR</name>
<evidence type="ECO:0000256" key="1">
    <source>
        <dbReference type="SAM" id="Phobius"/>
    </source>
</evidence>
<organism evidence="2 3">
    <name type="scientific">Kouleothrix aurantiaca</name>
    <dbReference type="NCBI Taxonomy" id="186479"/>
    <lineage>
        <taxon>Bacteria</taxon>
        <taxon>Bacillati</taxon>
        <taxon>Chloroflexota</taxon>
        <taxon>Chloroflexia</taxon>
        <taxon>Chloroflexales</taxon>
        <taxon>Roseiflexineae</taxon>
        <taxon>Roseiflexaceae</taxon>
        <taxon>Kouleothrix</taxon>
    </lineage>
</organism>
<feature type="transmembrane region" description="Helical" evidence="1">
    <location>
        <begin position="211"/>
        <end position="230"/>
    </location>
</feature>
<keyword evidence="1" id="KW-0472">Membrane</keyword>
<sequence length="231" mass="26091">MDENLPLLEQIRAQTGAPPAGALMLGQRPARRRWFPLRLSIREKILLALLMVVVLMTAPYAFLIAPGLRYKAQYDAIIQNITTANSINGYIKPTIDAEMWEIVAGKKPFSQGTQYTVLDDVDQRVQQMISNTDSEKGRVKLNVIQRTLQTLRGQIDQMGIQIASHRTFRENLALIDQIRDVTQLIEDNVQEYALFEVNRTQQQYLVLQAGLTRWAIAGLVVLVAATLFSIV</sequence>
<dbReference type="EMBL" id="LJCR01002436">
    <property type="protein sequence ID" value="KPV48737.1"/>
    <property type="molecule type" value="Genomic_DNA"/>
</dbReference>
<keyword evidence="1" id="KW-1133">Transmembrane helix</keyword>
<gene>
    <name evidence="2" type="ORF">SE17_36475</name>
</gene>
<evidence type="ECO:0000313" key="2">
    <source>
        <dbReference type="EMBL" id="KPV48737.1"/>
    </source>
</evidence>
<keyword evidence="1" id="KW-0812">Transmembrane</keyword>
<comment type="caution">
    <text evidence="2">The sequence shown here is derived from an EMBL/GenBank/DDBJ whole genome shotgun (WGS) entry which is preliminary data.</text>
</comment>
<dbReference type="Proteomes" id="UP000050509">
    <property type="component" value="Unassembled WGS sequence"/>
</dbReference>
<reference evidence="2 3" key="1">
    <citation type="submission" date="2015-09" db="EMBL/GenBank/DDBJ databases">
        <title>Draft genome sequence of Kouleothrix aurantiaca JCM 19913.</title>
        <authorList>
            <person name="Hemp J."/>
        </authorList>
    </citation>
    <scope>NUCLEOTIDE SEQUENCE [LARGE SCALE GENOMIC DNA]</scope>
    <source>
        <strain evidence="2 3">COM-B</strain>
    </source>
</reference>
<proteinExistence type="predicted"/>
<feature type="non-terminal residue" evidence="2">
    <location>
        <position position="231"/>
    </location>
</feature>
<feature type="transmembrane region" description="Helical" evidence="1">
    <location>
        <begin position="45"/>
        <end position="65"/>
    </location>
</feature>
<dbReference type="AlphaFoldDB" id="A0A0P9D876"/>
<protein>
    <submittedName>
        <fullName evidence="2">Uncharacterized protein</fullName>
    </submittedName>
</protein>
<accession>A0A0P9D876</accession>
<keyword evidence="3" id="KW-1185">Reference proteome</keyword>
<evidence type="ECO:0000313" key="3">
    <source>
        <dbReference type="Proteomes" id="UP000050509"/>
    </source>
</evidence>